<dbReference type="EMBL" id="SAXU01000001">
    <property type="protein sequence ID" value="TXJ20518.1"/>
    <property type="molecule type" value="Genomic_DNA"/>
</dbReference>
<organism evidence="1 2">
    <name type="scientific">Brachyspira aalborgi</name>
    <dbReference type="NCBI Taxonomy" id="29522"/>
    <lineage>
        <taxon>Bacteria</taxon>
        <taxon>Pseudomonadati</taxon>
        <taxon>Spirochaetota</taxon>
        <taxon>Spirochaetia</taxon>
        <taxon>Brachyspirales</taxon>
        <taxon>Brachyspiraceae</taxon>
        <taxon>Brachyspira</taxon>
    </lineage>
</organism>
<reference evidence="1 2" key="1">
    <citation type="journal article" date="1992" name="Lakartidningen">
        <title>[Penicillin V and not amoxicillin is the first choice preparation in acute otitis].</title>
        <authorList>
            <person name="Kamme C."/>
            <person name="Lundgren K."/>
            <person name="Prellner K."/>
        </authorList>
    </citation>
    <scope>NUCLEOTIDE SEQUENCE [LARGE SCALE GENOMIC DNA]</scope>
    <source>
        <strain evidence="1 2">513A</strain>
    </source>
</reference>
<sequence>MSYNHSKSIFLGDIPIGKSFFFRIENALLVSKKDDIIEIISFYNNLENDLKSYCIFKGEIFLDKKNNKELYSYYIKKKSNDNFPKFEADINRLESNPPLNIGLAPRNSLPEEGSPNYGFDLHYKEDLWNNNISKLYEESKKTQWNTSVDIDWDNIPNYDKDMEFAIAQIMTYLTENEFSALYVPSKFIAKVSPYFYEIPVFLSSLINDEARHIEAFIKRANINGMGVQYSSIITQNSLYTLYAESNYIKSSFLLHVMGEGTFLDLLSFLEKYTKDEPTQKLLRLVRIDETRHVRYGTNHIKEILKHNPNKVNILKEAVFKRKEYLDELNGESTLLIESMAFLAGGGTSYNQYKNGMELVSELKNQMHENRVQRLTEIGIDEDLAVDISKKHTPNFM</sequence>
<protein>
    <submittedName>
        <fullName evidence="1">Ferritin-like domain-containing protein</fullName>
    </submittedName>
</protein>
<gene>
    <name evidence="1" type="ORF">EPJ79_05080</name>
</gene>
<proteinExistence type="predicted"/>
<dbReference type="Gene3D" id="1.10.620.20">
    <property type="entry name" value="Ribonucleotide Reductase, subunit A"/>
    <property type="match status" value="1"/>
</dbReference>
<dbReference type="CDD" id="cd00657">
    <property type="entry name" value="Ferritin_like"/>
    <property type="match status" value="1"/>
</dbReference>
<dbReference type="InterPro" id="IPR012348">
    <property type="entry name" value="RNR-like"/>
</dbReference>
<evidence type="ECO:0000313" key="2">
    <source>
        <dbReference type="Proteomes" id="UP000324638"/>
    </source>
</evidence>
<evidence type="ECO:0000313" key="1">
    <source>
        <dbReference type="EMBL" id="TXJ20518.1"/>
    </source>
</evidence>
<dbReference type="InterPro" id="IPR009078">
    <property type="entry name" value="Ferritin-like_SF"/>
</dbReference>
<dbReference type="AlphaFoldDB" id="A0A5C8D605"/>
<accession>A0A5C8D605</accession>
<dbReference type="GO" id="GO:0016491">
    <property type="term" value="F:oxidoreductase activity"/>
    <property type="evidence" value="ECO:0007669"/>
    <property type="project" value="InterPro"/>
</dbReference>
<comment type="caution">
    <text evidence="1">The sequence shown here is derived from an EMBL/GenBank/DDBJ whole genome shotgun (WGS) entry which is preliminary data.</text>
</comment>
<dbReference type="SUPFAM" id="SSF47240">
    <property type="entry name" value="Ferritin-like"/>
    <property type="match status" value="1"/>
</dbReference>
<dbReference type="RefSeq" id="WP_147738677.1">
    <property type="nucleotide sequence ID" value="NZ_SAXU01000001.1"/>
</dbReference>
<name>A0A5C8D605_9SPIR</name>
<dbReference type="Proteomes" id="UP000324638">
    <property type="component" value="Unassembled WGS sequence"/>
</dbReference>